<proteinExistence type="predicted"/>
<accession>A0A7C8PFA7</accession>
<feature type="chain" id="PRO_5029019923" description="Intradiol ring-cleavage dioxygenases domain-containing protein" evidence="1">
    <location>
        <begin position="24"/>
        <end position="201"/>
    </location>
</feature>
<dbReference type="Proteomes" id="UP000479691">
    <property type="component" value="Unassembled WGS sequence"/>
</dbReference>
<gene>
    <name evidence="2" type="ORF">TWF788_008959</name>
</gene>
<sequence length="201" mass="21877">MTSSLGLKMLFVFGLFFIQMATAALAPPQAWRKKNVVYKTIISLSTVTETMTLAGEYMAEQQLSTCPVSEPSRVNNDIDPPITYSACGHCPVATVSYSDQRITSIGDVRDNGTHTYVPYYFAGFHEWVFAYTKTVTLYMSLSAVNGQPATATGTESQVGTSFTYSLSITNSIVSISPSSTVYESTSRISRTGPCFESRSAD</sequence>
<feature type="signal peptide" evidence="1">
    <location>
        <begin position="1"/>
        <end position="23"/>
    </location>
</feature>
<protein>
    <recommendedName>
        <fullName evidence="4">Intradiol ring-cleavage dioxygenases domain-containing protein</fullName>
    </recommendedName>
</protein>
<reference evidence="2 3" key="1">
    <citation type="submission" date="2019-06" db="EMBL/GenBank/DDBJ databases">
        <authorList>
            <person name="Palmer J.M."/>
        </authorList>
    </citation>
    <scope>NUCLEOTIDE SEQUENCE [LARGE SCALE GENOMIC DNA]</scope>
    <source>
        <strain evidence="2 3">TWF788</strain>
    </source>
</reference>
<dbReference type="EMBL" id="JAABOE010000059">
    <property type="protein sequence ID" value="KAF3173585.1"/>
    <property type="molecule type" value="Genomic_DNA"/>
</dbReference>
<keyword evidence="1" id="KW-0732">Signal</keyword>
<name>A0A7C8PFA7_ORBOL</name>
<evidence type="ECO:0000256" key="1">
    <source>
        <dbReference type="SAM" id="SignalP"/>
    </source>
</evidence>
<comment type="caution">
    <text evidence="2">The sequence shown here is derived from an EMBL/GenBank/DDBJ whole genome shotgun (WGS) entry which is preliminary data.</text>
</comment>
<dbReference type="AlphaFoldDB" id="A0A7C8PFA7"/>
<evidence type="ECO:0000313" key="3">
    <source>
        <dbReference type="Proteomes" id="UP000479691"/>
    </source>
</evidence>
<organism evidence="2 3">
    <name type="scientific">Orbilia oligospora</name>
    <name type="common">Nematode-trapping fungus</name>
    <name type="synonym">Arthrobotrys oligospora</name>
    <dbReference type="NCBI Taxonomy" id="2813651"/>
    <lineage>
        <taxon>Eukaryota</taxon>
        <taxon>Fungi</taxon>
        <taxon>Dikarya</taxon>
        <taxon>Ascomycota</taxon>
        <taxon>Pezizomycotina</taxon>
        <taxon>Orbiliomycetes</taxon>
        <taxon>Orbiliales</taxon>
        <taxon>Orbiliaceae</taxon>
        <taxon>Orbilia</taxon>
    </lineage>
</organism>
<evidence type="ECO:0000313" key="2">
    <source>
        <dbReference type="EMBL" id="KAF3173585.1"/>
    </source>
</evidence>
<evidence type="ECO:0008006" key="4">
    <source>
        <dbReference type="Google" id="ProtNLM"/>
    </source>
</evidence>